<evidence type="ECO:0000313" key="1">
    <source>
        <dbReference type="EMBL" id="KAA6338001.1"/>
    </source>
</evidence>
<comment type="caution">
    <text evidence="1">The sequence shown here is derived from an EMBL/GenBank/DDBJ whole genome shotgun (WGS) entry which is preliminary data.</text>
</comment>
<name>A0A5J4RY41_9EUKA</name>
<proteinExistence type="predicted"/>
<accession>A0A5J4RY41</accession>
<organism evidence="1 2">
    <name type="scientific">Streblomastix strix</name>
    <dbReference type="NCBI Taxonomy" id="222440"/>
    <lineage>
        <taxon>Eukaryota</taxon>
        <taxon>Metamonada</taxon>
        <taxon>Preaxostyla</taxon>
        <taxon>Oxymonadida</taxon>
        <taxon>Streblomastigidae</taxon>
        <taxon>Streblomastix</taxon>
    </lineage>
</organism>
<gene>
    <name evidence="1" type="ORF">EZS28_052736</name>
</gene>
<feature type="non-terminal residue" evidence="1">
    <location>
        <position position="1"/>
    </location>
</feature>
<reference evidence="1 2" key="1">
    <citation type="submission" date="2019-03" db="EMBL/GenBank/DDBJ databases">
        <title>Single cell metagenomics reveals metabolic interactions within the superorganism composed of flagellate Streblomastix strix and complex community of Bacteroidetes bacteria on its surface.</title>
        <authorList>
            <person name="Treitli S.C."/>
            <person name="Kolisko M."/>
            <person name="Husnik F."/>
            <person name="Keeling P."/>
            <person name="Hampl V."/>
        </authorList>
    </citation>
    <scope>NUCLEOTIDE SEQUENCE [LARGE SCALE GENOMIC DNA]</scope>
    <source>
        <strain evidence="1">ST1C</strain>
    </source>
</reference>
<evidence type="ECO:0000313" key="2">
    <source>
        <dbReference type="Proteomes" id="UP000324800"/>
    </source>
</evidence>
<dbReference type="EMBL" id="SNRW01041327">
    <property type="protein sequence ID" value="KAA6338001.1"/>
    <property type="molecule type" value="Genomic_DNA"/>
</dbReference>
<dbReference type="Proteomes" id="UP000324800">
    <property type="component" value="Unassembled WGS sequence"/>
</dbReference>
<protein>
    <submittedName>
        <fullName evidence="1">Uncharacterized protein</fullName>
    </submittedName>
</protein>
<dbReference type="AlphaFoldDB" id="A0A5J4RY41"/>
<sequence>TSGPPKIRIPTRGEIQIRRELPRVLIDRTSGMMLMVGWSAWNDTDEIRIVPCQSLISLIIDYRQRDVVNELH</sequence>